<dbReference type="EMBL" id="KN846951">
    <property type="protein sequence ID" value="KIV86719.1"/>
    <property type="molecule type" value="Genomic_DNA"/>
</dbReference>
<sequence>MTGRLDKTVWIYKPSISSRKYSSSQTLHTYAFAQAIFIDLPLSLRSSHISSGQSLRDGSHITRKAHLTCTFTLTAHYARRCLPLHPLRPPHSIFRSCSGHDSQCRQYEFFIGGDYQFVDSH</sequence>
<proteinExistence type="predicted"/>
<dbReference type="Proteomes" id="UP000053599">
    <property type="component" value="Unassembled WGS sequence"/>
</dbReference>
<dbReference type="HOGENOM" id="CLU_2038086_0_0_1"/>
<protein>
    <submittedName>
        <fullName evidence="1">Uncharacterized protein</fullName>
    </submittedName>
</protein>
<organism evidence="1 2">
    <name type="scientific">Exophiala sideris</name>
    <dbReference type="NCBI Taxonomy" id="1016849"/>
    <lineage>
        <taxon>Eukaryota</taxon>
        <taxon>Fungi</taxon>
        <taxon>Dikarya</taxon>
        <taxon>Ascomycota</taxon>
        <taxon>Pezizomycotina</taxon>
        <taxon>Eurotiomycetes</taxon>
        <taxon>Chaetothyriomycetidae</taxon>
        <taxon>Chaetothyriales</taxon>
        <taxon>Herpotrichiellaceae</taxon>
        <taxon>Exophiala</taxon>
    </lineage>
</organism>
<reference evidence="1 2" key="1">
    <citation type="submission" date="2015-01" db="EMBL/GenBank/DDBJ databases">
        <title>The Genome Sequence of Exophiala sideris CBS121828.</title>
        <authorList>
            <consortium name="The Broad Institute Genomics Platform"/>
            <person name="Cuomo C."/>
            <person name="de Hoog S."/>
            <person name="Gorbushina A."/>
            <person name="Stielow B."/>
            <person name="Teixiera M."/>
            <person name="Abouelleil A."/>
            <person name="Chapman S.B."/>
            <person name="Priest M."/>
            <person name="Young S.K."/>
            <person name="Wortman J."/>
            <person name="Nusbaum C."/>
            <person name="Birren B."/>
        </authorList>
    </citation>
    <scope>NUCLEOTIDE SEQUENCE [LARGE SCALE GENOMIC DNA]</scope>
    <source>
        <strain evidence="1 2">CBS 121828</strain>
    </source>
</reference>
<evidence type="ECO:0000313" key="2">
    <source>
        <dbReference type="Proteomes" id="UP000053599"/>
    </source>
</evidence>
<name>A0A0D1YYW1_9EURO</name>
<accession>A0A0D1YYW1</accession>
<evidence type="ECO:0000313" key="1">
    <source>
        <dbReference type="EMBL" id="KIV86719.1"/>
    </source>
</evidence>
<dbReference type="AlphaFoldDB" id="A0A0D1YYW1"/>
<gene>
    <name evidence="1" type="ORF">PV11_02315</name>
</gene>